<dbReference type="SUPFAM" id="SSF56219">
    <property type="entry name" value="DNase I-like"/>
    <property type="match status" value="1"/>
</dbReference>
<evidence type="ECO:0000313" key="4">
    <source>
        <dbReference type="EMBL" id="MEZ7513982.1"/>
    </source>
</evidence>
<feature type="transmembrane region" description="Helical" evidence="2">
    <location>
        <begin position="67"/>
        <end position="88"/>
    </location>
</feature>
<keyword evidence="4" id="KW-0255">Endonuclease</keyword>
<dbReference type="Pfam" id="PF03372">
    <property type="entry name" value="Exo_endo_phos"/>
    <property type="match status" value="1"/>
</dbReference>
<organism evidence="4 5">
    <name type="scientific">Flavobacterium frigidarium</name>
    <dbReference type="NCBI Taxonomy" id="99286"/>
    <lineage>
        <taxon>Bacteria</taxon>
        <taxon>Pseudomonadati</taxon>
        <taxon>Bacteroidota</taxon>
        <taxon>Flavobacteriia</taxon>
        <taxon>Flavobacteriales</taxon>
        <taxon>Flavobacteriaceae</taxon>
        <taxon>Flavobacterium</taxon>
    </lineage>
</organism>
<comment type="caution">
    <text evidence="4">The sequence shown here is derived from an EMBL/GenBank/DDBJ whole genome shotgun (WGS) entry which is preliminary data.</text>
</comment>
<feature type="transmembrane region" description="Helical" evidence="2">
    <location>
        <begin position="6"/>
        <end position="24"/>
    </location>
</feature>
<evidence type="ECO:0000313" key="5">
    <source>
        <dbReference type="Proteomes" id="UP001568894"/>
    </source>
</evidence>
<keyword evidence="4" id="KW-0378">Hydrolase</keyword>
<protein>
    <submittedName>
        <fullName evidence="4">Endonuclease/exonuclease/phosphatase family protein</fullName>
    </submittedName>
</protein>
<keyword evidence="4" id="KW-0540">Nuclease</keyword>
<dbReference type="RefSeq" id="WP_371567461.1">
    <property type="nucleotide sequence ID" value="NZ_JASMRN010000001.1"/>
</dbReference>
<name>A0ABV4K8K4_9FLAO</name>
<dbReference type="EMBL" id="JASMRN010000001">
    <property type="protein sequence ID" value="MEZ7513982.1"/>
    <property type="molecule type" value="Genomic_DNA"/>
</dbReference>
<dbReference type="GO" id="GO:0004519">
    <property type="term" value="F:endonuclease activity"/>
    <property type="evidence" value="ECO:0007669"/>
    <property type="project" value="UniProtKB-KW"/>
</dbReference>
<dbReference type="Proteomes" id="UP001568894">
    <property type="component" value="Unassembled WGS sequence"/>
</dbReference>
<dbReference type="InterPro" id="IPR036691">
    <property type="entry name" value="Endo/exonu/phosph_ase_sf"/>
</dbReference>
<sequence>MTTLKIILYCFSFLLSLVVLLPLIKKDFWIFRVFDYPRLQKFVLVSIALAGWLVYYRDSTLLIDWGIIIFLGVTLIHLAYVIVPFTFLGKTMVDRAEDSSKTPLNFLVSNVYQYNNSFAKLLTLVKERNPDILFLVETDYKWRDAVITLRETYPHYIEIPQDNTYGLLFYSKLPIERQEINFLIDKEIPSIIADIKHDNQTVRIYGLHPTPPVPKENKFSTDRDAEILMVGKMAKEYNKPCLVMGDMNDVAWSYTTRLFLKTSELLDPRRGRGMYSTFNAKKILFRWPLDHYFLSSHFRLVKMNVEKSIDSDHFPISISLVIASKDDSDKMTADADDKELADEKIEAGKNGTPL</sequence>
<feature type="region of interest" description="Disordered" evidence="1">
    <location>
        <begin position="327"/>
        <end position="354"/>
    </location>
</feature>
<evidence type="ECO:0000256" key="2">
    <source>
        <dbReference type="SAM" id="Phobius"/>
    </source>
</evidence>
<keyword evidence="2" id="KW-0812">Transmembrane</keyword>
<dbReference type="Gene3D" id="3.60.10.10">
    <property type="entry name" value="Endonuclease/exonuclease/phosphatase"/>
    <property type="match status" value="1"/>
</dbReference>
<evidence type="ECO:0000259" key="3">
    <source>
        <dbReference type="Pfam" id="PF03372"/>
    </source>
</evidence>
<gene>
    <name evidence="4" type="ORF">QO192_01660</name>
</gene>
<feature type="transmembrane region" description="Helical" evidence="2">
    <location>
        <begin position="36"/>
        <end position="55"/>
    </location>
</feature>
<reference evidence="4 5" key="1">
    <citation type="submission" date="2023-05" db="EMBL/GenBank/DDBJ databases">
        <title>Adaptations of aquatic viruses from atmosphere-close ecosystems of the Central Arctic Ocean.</title>
        <authorList>
            <person name="Rahlff J."/>
            <person name="Holmfeldt K."/>
        </authorList>
    </citation>
    <scope>NUCLEOTIDE SEQUENCE [LARGE SCALE GENOMIC DNA]</scope>
    <source>
        <strain evidence="4 5">Arc14</strain>
    </source>
</reference>
<keyword evidence="2" id="KW-1133">Transmembrane helix</keyword>
<keyword evidence="2" id="KW-0472">Membrane</keyword>
<proteinExistence type="predicted"/>
<dbReference type="InterPro" id="IPR005135">
    <property type="entry name" value="Endo/exonuclease/phosphatase"/>
</dbReference>
<feature type="domain" description="Endonuclease/exonuclease/phosphatase" evidence="3">
    <location>
        <begin position="110"/>
        <end position="313"/>
    </location>
</feature>
<accession>A0ABV4K8K4</accession>
<evidence type="ECO:0000256" key="1">
    <source>
        <dbReference type="SAM" id="MobiDB-lite"/>
    </source>
</evidence>
<keyword evidence="5" id="KW-1185">Reference proteome</keyword>